<dbReference type="Proteomes" id="UP000004318">
    <property type="component" value="Unassembled WGS sequence"/>
</dbReference>
<name>A3U3N5_PSEBH</name>
<comment type="caution">
    <text evidence="3">The sequence shown here is derived from an EMBL/GenBank/DDBJ whole genome shotgun (WGS) entry which is preliminary data.</text>
</comment>
<feature type="chain" id="PRO_5002659737" description="PEP-CTERM protein-sorting domain-containing protein" evidence="2">
    <location>
        <begin position="21"/>
        <end position="273"/>
    </location>
</feature>
<accession>A3U3N5</accession>
<keyword evidence="1" id="KW-0472">Membrane</keyword>
<feature type="signal peptide" evidence="2">
    <location>
        <begin position="1"/>
        <end position="20"/>
    </location>
</feature>
<organism evidence="3 4">
    <name type="scientific">Pseudooceanicola batsensis (strain ATCC BAA-863 / DSM 15984 / KCTC 12145 / HTCC2597)</name>
    <name type="common">Oceanicola batsensis</name>
    <dbReference type="NCBI Taxonomy" id="252305"/>
    <lineage>
        <taxon>Bacteria</taxon>
        <taxon>Pseudomonadati</taxon>
        <taxon>Pseudomonadota</taxon>
        <taxon>Alphaproteobacteria</taxon>
        <taxon>Rhodobacterales</taxon>
        <taxon>Paracoccaceae</taxon>
        <taxon>Pseudooceanicola</taxon>
    </lineage>
</organism>
<protein>
    <recommendedName>
        <fullName evidence="5">PEP-CTERM protein-sorting domain-containing protein</fullName>
    </recommendedName>
</protein>
<evidence type="ECO:0000256" key="2">
    <source>
        <dbReference type="SAM" id="SignalP"/>
    </source>
</evidence>
<dbReference type="STRING" id="252305.OB2597_04515"/>
<evidence type="ECO:0000256" key="1">
    <source>
        <dbReference type="SAM" id="Phobius"/>
    </source>
</evidence>
<gene>
    <name evidence="3" type="ORF">OB2597_04515</name>
</gene>
<reference evidence="3 4" key="1">
    <citation type="journal article" date="2010" name="J. Bacteriol.">
        <title>Genome sequences of Oceanicola granulosus HTCC2516(T) and Oceanicola batsensis HTCC2597(TDelta).</title>
        <authorList>
            <person name="Thrash J.C."/>
            <person name="Cho J.C."/>
            <person name="Vergin K.L."/>
            <person name="Giovannoni S.J."/>
        </authorList>
    </citation>
    <scope>NUCLEOTIDE SEQUENCE [LARGE SCALE GENOMIC DNA]</scope>
    <source>
        <strain evidence="4">ATCC BAA-863 / DSM 15984 / KCTC 12145 / HTCC2597</strain>
    </source>
</reference>
<keyword evidence="2" id="KW-0732">Signal</keyword>
<dbReference type="HOGENOM" id="CLU_1018761_0_0_5"/>
<dbReference type="OrthoDB" id="8479207at2"/>
<keyword evidence="1" id="KW-0812">Transmembrane</keyword>
<evidence type="ECO:0008006" key="5">
    <source>
        <dbReference type="Google" id="ProtNLM"/>
    </source>
</evidence>
<dbReference type="eggNOG" id="ENOG5032WW1">
    <property type="taxonomic scope" value="Bacteria"/>
</dbReference>
<dbReference type="AlphaFoldDB" id="A3U3N5"/>
<evidence type="ECO:0000313" key="4">
    <source>
        <dbReference type="Proteomes" id="UP000004318"/>
    </source>
</evidence>
<evidence type="ECO:0000313" key="3">
    <source>
        <dbReference type="EMBL" id="EAQ01237.1"/>
    </source>
</evidence>
<proteinExistence type="predicted"/>
<dbReference type="RefSeq" id="WP_009805150.1">
    <property type="nucleotide sequence ID" value="NZ_CH724131.1"/>
</dbReference>
<feature type="transmembrane region" description="Helical" evidence="1">
    <location>
        <begin position="247"/>
        <end position="266"/>
    </location>
</feature>
<dbReference type="EMBL" id="AAMO01000016">
    <property type="protein sequence ID" value="EAQ01237.1"/>
    <property type="molecule type" value="Genomic_DNA"/>
</dbReference>
<keyword evidence="1" id="KW-1133">Transmembrane helix</keyword>
<keyword evidence="4" id="KW-1185">Reference proteome</keyword>
<sequence length="273" mass="28357">MRRELLIAAAIAAISSPAWAVEINYLDGSQGWDKGPTNANGTAEIVDLTGEGGALENNAPQPTGAVKLTTDATNAGRAEVSLEGNFGLVSDLLNGGLTVQYSWYDTAGTPVAAPSLKLAFDNPTYDAGAGNDGYGQLIFEPYWQGPTNASITPTQGDWVTETINLNSGKFWNSGMFGVASSAGGPPNQTITEWAALSDPAFLDANLVGISVGLGSYNPSETGYVDDIRISGTLLDGNYDFEATTPAIPLPASLPLLLAGSLALGGLRMRRRKG</sequence>